<comment type="caution">
    <text evidence="2">The sequence shown here is derived from an EMBL/GenBank/DDBJ whole genome shotgun (WGS) entry which is preliminary data.</text>
</comment>
<dbReference type="InterPro" id="IPR019400">
    <property type="entry name" value="Peptidase_C65_otubain"/>
</dbReference>
<dbReference type="AlphaFoldDB" id="A0A921UPX3"/>
<sequence length="683" mass="78522">MSHAEVVARAKWTRSRRTIDMAVDQTAEADELPSQSMKQVKSPTTWPGKVYKKSLWRKVLDRIGKSSGNYTRVDPHVSYQTVNMSGIIRHYNLIEMVARQVECGSNALNFCRGYSEFRPVHGDGECFYRSFIFSYLEQVLHRQDTHEEHRLLAAVKGVARQHAHLGWASEFSKSHKAFKKLIKKVIRWKTHSRWKHGPTNSYGQEKLLEFFSSYDSTNEIFTFLRLVAAIWICSHSKEFKPLVPELSEGYTLINKPDAHSIHLLSLKQWCFDEVIHRKVFTDHVQITAIVRALGVPLRVEYLFQEAGPDLYTVHDSHEVPLVTLLYTNEHYDILYRDERCSQQIAQFNKGKAKVVQALVPASARNGSCASAMGAAVRVGWLVFVSVCNSVLSWIAGCCYCKRQQPQAPSPEFSWLSVMGSPIINSDSSCTISACTMCIEAQHRLAFERLNGRGSFTFKAKVPAEPKKTCYRTGVWNREDGAHVEEVLLVIAAKGGVLTQRVPNNIKLPIDGFFTINMDDIGGYQMMRIIYAHGPIIGSLWAANGYYDSITGDHVYRRVREKFRKSEDGGQHAVVCFGYKFNKRAKESHIHIMDNHTEDGPLRWIDFSAFDYFFVPLVTPVELHQLHRKKRKENQTIEACVTRCLSAWEKRIMLWLIAREIERYYRHPRRKDHYVQIARVTPMR</sequence>
<dbReference type="EMBL" id="CM027682">
    <property type="protein sequence ID" value="KAG0540088.1"/>
    <property type="molecule type" value="Genomic_DNA"/>
</dbReference>
<proteinExistence type="predicted"/>
<dbReference type="PANTHER" id="PTHR35360:SF2">
    <property type="entry name" value="OS01G0324125 PROTEIN"/>
    <property type="match status" value="1"/>
</dbReference>
<dbReference type="Proteomes" id="UP000807115">
    <property type="component" value="Chromosome 3"/>
</dbReference>
<evidence type="ECO:0000313" key="3">
    <source>
        <dbReference type="Proteomes" id="UP000807115"/>
    </source>
</evidence>
<accession>A0A921UPX3</accession>
<protein>
    <recommendedName>
        <fullName evidence="1">OTU domain-containing protein</fullName>
    </recommendedName>
</protein>
<gene>
    <name evidence="2" type="ORF">BDA96_03G378600</name>
</gene>
<evidence type="ECO:0000313" key="2">
    <source>
        <dbReference type="EMBL" id="KAG0540088.1"/>
    </source>
</evidence>
<dbReference type="PROSITE" id="PS50802">
    <property type="entry name" value="OTU"/>
    <property type="match status" value="1"/>
</dbReference>
<feature type="domain" description="OTU" evidence="1">
    <location>
        <begin position="115"/>
        <end position="337"/>
    </location>
</feature>
<evidence type="ECO:0000259" key="1">
    <source>
        <dbReference type="PROSITE" id="PS50802"/>
    </source>
</evidence>
<dbReference type="Gene3D" id="1.20.1300.20">
    <property type="entry name" value="Peptidase C65 Otubain, subdomain 2"/>
    <property type="match status" value="1"/>
</dbReference>
<reference evidence="2" key="1">
    <citation type="journal article" date="2019" name="BMC Genomics">
        <title>A new reference genome for Sorghum bicolor reveals high levels of sequence similarity between sweet and grain genotypes: implications for the genetics of sugar metabolism.</title>
        <authorList>
            <person name="Cooper E.A."/>
            <person name="Brenton Z.W."/>
            <person name="Flinn B.S."/>
            <person name="Jenkins J."/>
            <person name="Shu S."/>
            <person name="Flowers D."/>
            <person name="Luo F."/>
            <person name="Wang Y."/>
            <person name="Xia P."/>
            <person name="Barry K."/>
            <person name="Daum C."/>
            <person name="Lipzen A."/>
            <person name="Yoshinaga Y."/>
            <person name="Schmutz J."/>
            <person name="Saski C."/>
            <person name="Vermerris W."/>
            <person name="Kresovich S."/>
        </authorList>
    </citation>
    <scope>NUCLEOTIDE SEQUENCE</scope>
</reference>
<dbReference type="InterPro" id="IPR003323">
    <property type="entry name" value="OTU_dom"/>
</dbReference>
<dbReference type="FunFam" id="1.20.1300.20:FF:000004">
    <property type="entry name" value="RNA-binding protein 8A"/>
    <property type="match status" value="1"/>
</dbReference>
<dbReference type="PANTHER" id="PTHR35360">
    <property type="entry name" value="OS01G0324125 PROTEIN-RELATED"/>
    <property type="match status" value="1"/>
</dbReference>
<dbReference type="Pfam" id="PF10275">
    <property type="entry name" value="Peptidase_C65"/>
    <property type="match status" value="1"/>
</dbReference>
<dbReference type="OrthoDB" id="696348at2759"/>
<dbReference type="SUPFAM" id="SSF54001">
    <property type="entry name" value="Cysteine proteinases"/>
    <property type="match status" value="1"/>
</dbReference>
<name>A0A921UPX3_SORBI</name>
<dbReference type="InterPro" id="IPR042467">
    <property type="entry name" value="Peptidase_C65_otubain_sub2"/>
</dbReference>
<dbReference type="CDD" id="cd22749">
    <property type="entry name" value="Otubain_C65"/>
    <property type="match status" value="1"/>
</dbReference>
<dbReference type="InterPro" id="IPR038765">
    <property type="entry name" value="Papain-like_cys_pep_sf"/>
</dbReference>
<reference evidence="2" key="2">
    <citation type="submission" date="2020-10" db="EMBL/GenBank/DDBJ databases">
        <authorList>
            <person name="Cooper E.A."/>
            <person name="Brenton Z.W."/>
            <person name="Flinn B.S."/>
            <person name="Jenkins J."/>
            <person name="Shu S."/>
            <person name="Flowers D."/>
            <person name="Luo F."/>
            <person name="Wang Y."/>
            <person name="Xia P."/>
            <person name="Barry K."/>
            <person name="Daum C."/>
            <person name="Lipzen A."/>
            <person name="Yoshinaga Y."/>
            <person name="Schmutz J."/>
            <person name="Saski C."/>
            <person name="Vermerris W."/>
            <person name="Kresovich S."/>
        </authorList>
    </citation>
    <scope>NUCLEOTIDE SEQUENCE</scope>
</reference>
<organism evidence="2 3">
    <name type="scientific">Sorghum bicolor</name>
    <name type="common">Sorghum</name>
    <name type="synonym">Sorghum vulgare</name>
    <dbReference type="NCBI Taxonomy" id="4558"/>
    <lineage>
        <taxon>Eukaryota</taxon>
        <taxon>Viridiplantae</taxon>
        <taxon>Streptophyta</taxon>
        <taxon>Embryophyta</taxon>
        <taxon>Tracheophyta</taxon>
        <taxon>Spermatophyta</taxon>
        <taxon>Magnoliopsida</taxon>
        <taxon>Liliopsida</taxon>
        <taxon>Poales</taxon>
        <taxon>Poaceae</taxon>
        <taxon>PACMAD clade</taxon>
        <taxon>Panicoideae</taxon>
        <taxon>Andropogonodae</taxon>
        <taxon>Andropogoneae</taxon>
        <taxon>Sorghinae</taxon>
        <taxon>Sorghum</taxon>
    </lineage>
</organism>